<sequence length="188" mass="21772">MLKIKINTFFTYFLFGIILFTYIFPGFIQFFIGVPSTVYAVILILLINGIVLIDILLRRKVIFNKVIVSLLVIAILIIISGMVNGTNLSKVLLYLNFVFIPLSINYIFAILEIRGVFLKEKLSRFFRFIALIQLPVVILQKYGYDLLIKYSNANQKIAEVDFMFGSFALKVGPCFRVFLNNLYPQYYF</sequence>
<organism evidence="2 3">
    <name type="scientific">Thalassobellus suaedae</name>
    <dbReference type="NCBI Taxonomy" id="3074124"/>
    <lineage>
        <taxon>Bacteria</taxon>
        <taxon>Pseudomonadati</taxon>
        <taxon>Bacteroidota</taxon>
        <taxon>Flavobacteriia</taxon>
        <taxon>Flavobacteriales</taxon>
        <taxon>Flavobacteriaceae</taxon>
        <taxon>Thalassobellus</taxon>
    </lineage>
</organism>
<keyword evidence="1" id="KW-1133">Transmembrane helix</keyword>
<feature type="transmembrane region" description="Helical" evidence="1">
    <location>
        <begin position="12"/>
        <end position="32"/>
    </location>
</feature>
<name>A0ABY9XRP6_9FLAO</name>
<evidence type="ECO:0000313" key="3">
    <source>
        <dbReference type="Proteomes" id="UP001302806"/>
    </source>
</evidence>
<evidence type="ECO:0000256" key="1">
    <source>
        <dbReference type="SAM" id="Phobius"/>
    </source>
</evidence>
<feature type="transmembrane region" description="Helical" evidence="1">
    <location>
        <begin position="66"/>
        <end position="85"/>
    </location>
</feature>
<accession>A0ABY9XRP6</accession>
<proteinExistence type="predicted"/>
<feature type="transmembrane region" description="Helical" evidence="1">
    <location>
        <begin position="38"/>
        <end position="57"/>
    </location>
</feature>
<keyword evidence="1" id="KW-0472">Membrane</keyword>
<reference evidence="2 3" key="1">
    <citation type="submission" date="2023-09" db="EMBL/GenBank/DDBJ databases">
        <title>Thalassobella suaedae gen. nov., sp. nov., a marine bacterium of the family Flavobacteriaceae isolated from a halophyte Suaeda japonica.</title>
        <authorList>
            <person name="Lee S.Y."/>
            <person name="Hwang C.Y."/>
        </authorList>
    </citation>
    <scope>NUCLEOTIDE SEQUENCE [LARGE SCALE GENOMIC DNA]</scope>
    <source>
        <strain evidence="2 3">HL-DH14</strain>
    </source>
</reference>
<dbReference type="EMBL" id="CP134537">
    <property type="protein sequence ID" value="WNH08606.1"/>
    <property type="molecule type" value="Genomic_DNA"/>
</dbReference>
<protein>
    <submittedName>
        <fullName evidence="2">Uncharacterized protein</fullName>
    </submittedName>
</protein>
<evidence type="ECO:0000313" key="2">
    <source>
        <dbReference type="EMBL" id="WNH08606.1"/>
    </source>
</evidence>
<feature type="transmembrane region" description="Helical" evidence="1">
    <location>
        <begin position="125"/>
        <end position="142"/>
    </location>
</feature>
<gene>
    <name evidence="2" type="ORF">RHP51_16120</name>
</gene>
<dbReference type="Proteomes" id="UP001302806">
    <property type="component" value="Chromosome"/>
</dbReference>
<keyword evidence="1" id="KW-0812">Transmembrane</keyword>
<feature type="transmembrane region" description="Helical" evidence="1">
    <location>
        <begin position="91"/>
        <end position="113"/>
    </location>
</feature>
<feature type="transmembrane region" description="Helical" evidence="1">
    <location>
        <begin position="162"/>
        <end position="179"/>
    </location>
</feature>
<dbReference type="RefSeq" id="WP_415865234.1">
    <property type="nucleotide sequence ID" value="NZ_CP134537.1"/>
</dbReference>